<evidence type="ECO:0000259" key="2">
    <source>
        <dbReference type="SMART" id="SM00470"/>
    </source>
</evidence>
<sequence>MADSDGSTEVNQLLIDDVSVLPRPAGTAGPATLLGPVPPRRPRPDSEPRTVAVPLSLLLPGESPRLEGQDAAHVARLAEVEAPLPPILVDRRTMRVIDGTHRLMAAAVNHRPTIDVVFFEGDPADVFLRAVEANVAHGFPLSLNDRRAAARRIIASHRHLSDRAIAQVTGLSAKTIAMLRHQSEDDATRPTSRIGRDGRARPLNGGERRARVAELMTERPHASLRELARIAGVSPATASDVRKRLLRGEAPSRTAAASAAHGGAHGAAGRDRAGASSPEPPNPAPVLEKLVRDPSLRHTENGRQLLRLMQTIAIGVKELPALAVALPPHSKGLVRQLAEIYARMWQEFARDLEDEQ</sequence>
<dbReference type="RefSeq" id="WP_344663246.1">
    <property type="nucleotide sequence ID" value="NZ_BAAAQM010000107.1"/>
</dbReference>
<gene>
    <name evidence="3" type="ORF">GCM10009838_88330</name>
</gene>
<proteinExistence type="predicted"/>
<name>A0ABN2THT1_9ACTN</name>
<dbReference type="Proteomes" id="UP001499854">
    <property type="component" value="Unassembled WGS sequence"/>
</dbReference>
<protein>
    <submittedName>
        <fullName evidence="3">ParB N-terminal domain-containing protein</fullName>
    </submittedName>
</protein>
<comment type="caution">
    <text evidence="3">The sequence shown here is derived from an EMBL/GenBank/DDBJ whole genome shotgun (WGS) entry which is preliminary data.</text>
</comment>
<dbReference type="InterPro" id="IPR003115">
    <property type="entry name" value="ParB_N"/>
</dbReference>
<dbReference type="EMBL" id="BAAAQM010000107">
    <property type="protein sequence ID" value="GAA2008377.1"/>
    <property type="molecule type" value="Genomic_DNA"/>
</dbReference>
<evidence type="ECO:0000313" key="4">
    <source>
        <dbReference type="Proteomes" id="UP001499854"/>
    </source>
</evidence>
<dbReference type="SMART" id="SM00470">
    <property type="entry name" value="ParB"/>
    <property type="match status" value="1"/>
</dbReference>
<feature type="domain" description="ParB-like N-terminal" evidence="2">
    <location>
        <begin position="51"/>
        <end position="135"/>
    </location>
</feature>
<reference evidence="3 4" key="1">
    <citation type="journal article" date="2019" name="Int. J. Syst. Evol. Microbiol.">
        <title>The Global Catalogue of Microorganisms (GCM) 10K type strain sequencing project: providing services to taxonomists for standard genome sequencing and annotation.</title>
        <authorList>
            <consortium name="The Broad Institute Genomics Platform"/>
            <consortium name="The Broad Institute Genome Sequencing Center for Infectious Disease"/>
            <person name="Wu L."/>
            <person name="Ma J."/>
        </authorList>
    </citation>
    <scope>NUCLEOTIDE SEQUENCE [LARGE SCALE GENOMIC DNA]</scope>
    <source>
        <strain evidence="3 4">JCM 16013</strain>
    </source>
</reference>
<organism evidence="3 4">
    <name type="scientific">Catenulispora subtropica</name>
    <dbReference type="NCBI Taxonomy" id="450798"/>
    <lineage>
        <taxon>Bacteria</taxon>
        <taxon>Bacillati</taxon>
        <taxon>Actinomycetota</taxon>
        <taxon>Actinomycetes</taxon>
        <taxon>Catenulisporales</taxon>
        <taxon>Catenulisporaceae</taxon>
        <taxon>Catenulispora</taxon>
    </lineage>
</organism>
<accession>A0ABN2THT1</accession>
<dbReference type="InterPro" id="IPR036086">
    <property type="entry name" value="ParB/Sulfiredoxin_sf"/>
</dbReference>
<evidence type="ECO:0000256" key="1">
    <source>
        <dbReference type="SAM" id="MobiDB-lite"/>
    </source>
</evidence>
<feature type="region of interest" description="Disordered" evidence="1">
    <location>
        <begin position="250"/>
        <end position="296"/>
    </location>
</feature>
<keyword evidence="4" id="KW-1185">Reference proteome</keyword>
<feature type="region of interest" description="Disordered" evidence="1">
    <location>
        <begin position="19"/>
        <end position="49"/>
    </location>
</feature>
<dbReference type="SUPFAM" id="SSF110849">
    <property type="entry name" value="ParB/Sulfiredoxin"/>
    <property type="match status" value="1"/>
</dbReference>
<feature type="region of interest" description="Disordered" evidence="1">
    <location>
        <begin position="182"/>
        <end position="209"/>
    </location>
</feature>
<evidence type="ECO:0000313" key="3">
    <source>
        <dbReference type="EMBL" id="GAA2008377.1"/>
    </source>
</evidence>